<keyword evidence="4 8" id="KW-0863">Zinc-finger</keyword>
<feature type="region of interest" description="Disordered" evidence="9">
    <location>
        <begin position="82"/>
        <end position="117"/>
    </location>
</feature>
<keyword evidence="12" id="KW-1185">Reference proteome</keyword>
<accession>A0A9Q1FNY7</accession>
<gene>
    <name evidence="11" type="ORF">SKAU_G00118730</name>
</gene>
<feature type="domain" description="Nanos-type" evidence="10">
    <location>
        <begin position="128"/>
        <end position="182"/>
    </location>
</feature>
<feature type="compositionally biased region" description="Basic and acidic residues" evidence="9">
    <location>
        <begin position="82"/>
        <end position="96"/>
    </location>
</feature>
<evidence type="ECO:0000313" key="11">
    <source>
        <dbReference type="EMBL" id="KAJ8363042.1"/>
    </source>
</evidence>
<name>A0A9Q1FNY7_SYNKA</name>
<evidence type="ECO:0000256" key="6">
    <source>
        <dbReference type="ARBA" id="ARBA00022845"/>
    </source>
</evidence>
<dbReference type="InterPro" id="IPR024161">
    <property type="entry name" value="Znf_nanos-typ"/>
</dbReference>
<dbReference type="Pfam" id="PF05741">
    <property type="entry name" value="zf-nanos"/>
    <property type="match status" value="1"/>
</dbReference>
<dbReference type="AlphaFoldDB" id="A0A9Q1FNY7"/>
<keyword evidence="2" id="KW-0963">Cytoplasm</keyword>
<sequence length="196" mass="21915">MVRFSSHNTSLSTSLFRGLMEPAGKNQFQPWRDYMGLADTVQELRVEKTPVEFGAEADQKGPEPAGYDEQVYVSADCGRHNIKEGNDRKTARKDLVHPNLEPSSRPGAAAGADGYRVRKKTESSQRPFCSFCKHNGESETVFNSHRLRDHKGDVVCPYLRQYVCPLCGATGSRAHTKRFCPQVDSAYSSVYAKTKH</sequence>
<evidence type="ECO:0000256" key="1">
    <source>
        <dbReference type="ARBA" id="ARBA00004496"/>
    </source>
</evidence>
<comment type="subcellular location">
    <subcellularLocation>
        <location evidence="1">Cytoplasm</location>
    </subcellularLocation>
</comment>
<dbReference type="PANTHER" id="PTHR12887">
    <property type="entry name" value="NANOS PROTEIN"/>
    <property type="match status" value="1"/>
</dbReference>
<dbReference type="GO" id="GO:0005737">
    <property type="term" value="C:cytoplasm"/>
    <property type="evidence" value="ECO:0007669"/>
    <property type="project" value="UniProtKB-SubCell"/>
</dbReference>
<dbReference type="OrthoDB" id="5864971at2759"/>
<keyword evidence="6 8" id="KW-0810">Translation regulation</keyword>
<organism evidence="11 12">
    <name type="scientific">Synaphobranchus kaupii</name>
    <name type="common">Kaup's arrowtooth eel</name>
    <dbReference type="NCBI Taxonomy" id="118154"/>
    <lineage>
        <taxon>Eukaryota</taxon>
        <taxon>Metazoa</taxon>
        <taxon>Chordata</taxon>
        <taxon>Craniata</taxon>
        <taxon>Vertebrata</taxon>
        <taxon>Euteleostomi</taxon>
        <taxon>Actinopterygii</taxon>
        <taxon>Neopterygii</taxon>
        <taxon>Teleostei</taxon>
        <taxon>Anguilliformes</taxon>
        <taxon>Synaphobranchidae</taxon>
        <taxon>Synaphobranchus</taxon>
    </lineage>
</organism>
<evidence type="ECO:0000256" key="2">
    <source>
        <dbReference type="ARBA" id="ARBA00022490"/>
    </source>
</evidence>
<evidence type="ECO:0000256" key="4">
    <source>
        <dbReference type="ARBA" id="ARBA00022771"/>
    </source>
</evidence>
<dbReference type="GO" id="GO:0006417">
    <property type="term" value="P:regulation of translation"/>
    <property type="evidence" value="ECO:0007669"/>
    <property type="project" value="UniProtKB-UniRule"/>
</dbReference>
<dbReference type="GO" id="GO:0008270">
    <property type="term" value="F:zinc ion binding"/>
    <property type="evidence" value="ECO:0007669"/>
    <property type="project" value="UniProtKB-KW"/>
</dbReference>
<evidence type="ECO:0000256" key="7">
    <source>
        <dbReference type="ARBA" id="ARBA00022884"/>
    </source>
</evidence>
<dbReference type="GO" id="GO:0003723">
    <property type="term" value="F:RNA binding"/>
    <property type="evidence" value="ECO:0007669"/>
    <property type="project" value="UniProtKB-UniRule"/>
</dbReference>
<keyword evidence="7 8" id="KW-0694">RNA-binding</keyword>
<evidence type="ECO:0000256" key="3">
    <source>
        <dbReference type="ARBA" id="ARBA00022723"/>
    </source>
</evidence>
<evidence type="ECO:0000256" key="5">
    <source>
        <dbReference type="ARBA" id="ARBA00022833"/>
    </source>
</evidence>
<evidence type="ECO:0000259" key="10">
    <source>
        <dbReference type="PROSITE" id="PS51522"/>
    </source>
</evidence>
<dbReference type="InterPro" id="IPR038129">
    <property type="entry name" value="Nanos_sf"/>
</dbReference>
<keyword evidence="5" id="KW-0862">Zinc</keyword>
<reference evidence="11" key="1">
    <citation type="journal article" date="2023" name="Science">
        <title>Genome structures resolve the early diversification of teleost fishes.</title>
        <authorList>
            <person name="Parey E."/>
            <person name="Louis A."/>
            <person name="Montfort J."/>
            <person name="Bouchez O."/>
            <person name="Roques C."/>
            <person name="Iampietro C."/>
            <person name="Lluch J."/>
            <person name="Castinel A."/>
            <person name="Donnadieu C."/>
            <person name="Desvignes T."/>
            <person name="Floi Bucao C."/>
            <person name="Jouanno E."/>
            <person name="Wen M."/>
            <person name="Mejri S."/>
            <person name="Dirks R."/>
            <person name="Jansen H."/>
            <person name="Henkel C."/>
            <person name="Chen W.J."/>
            <person name="Zahm M."/>
            <person name="Cabau C."/>
            <person name="Klopp C."/>
            <person name="Thompson A.W."/>
            <person name="Robinson-Rechavi M."/>
            <person name="Braasch I."/>
            <person name="Lecointre G."/>
            <person name="Bobe J."/>
            <person name="Postlethwait J.H."/>
            <person name="Berthelot C."/>
            <person name="Roest Crollius H."/>
            <person name="Guiguen Y."/>
        </authorList>
    </citation>
    <scope>NUCLEOTIDE SEQUENCE</scope>
    <source>
        <strain evidence="11">WJC10195</strain>
    </source>
</reference>
<comment type="similarity">
    <text evidence="8">Belongs to the nanos family.</text>
</comment>
<dbReference type="Gene3D" id="4.10.60.30">
    <property type="entry name" value="Nanos, RNA-binding domain"/>
    <property type="match status" value="1"/>
</dbReference>
<evidence type="ECO:0000313" key="12">
    <source>
        <dbReference type="Proteomes" id="UP001152622"/>
    </source>
</evidence>
<evidence type="ECO:0000256" key="8">
    <source>
        <dbReference type="PROSITE-ProRule" id="PRU00855"/>
    </source>
</evidence>
<dbReference type="InterPro" id="IPR008705">
    <property type="entry name" value="Nanos/Xcar2"/>
</dbReference>
<evidence type="ECO:0000256" key="9">
    <source>
        <dbReference type="SAM" id="MobiDB-lite"/>
    </source>
</evidence>
<dbReference type="Proteomes" id="UP001152622">
    <property type="component" value="Chromosome 4"/>
</dbReference>
<protein>
    <recommendedName>
        <fullName evidence="10">Nanos-type domain-containing protein</fullName>
    </recommendedName>
</protein>
<keyword evidence="3" id="KW-0479">Metal-binding</keyword>
<comment type="caution">
    <text evidence="11">The sequence shown here is derived from an EMBL/GenBank/DDBJ whole genome shotgun (WGS) entry which is preliminary data.</text>
</comment>
<proteinExistence type="inferred from homology"/>
<dbReference type="PROSITE" id="PS51522">
    <property type="entry name" value="ZF_NANOS"/>
    <property type="match status" value="1"/>
</dbReference>
<dbReference type="EMBL" id="JAINUF010000004">
    <property type="protein sequence ID" value="KAJ8363042.1"/>
    <property type="molecule type" value="Genomic_DNA"/>
</dbReference>